<evidence type="ECO:0000313" key="5">
    <source>
        <dbReference type="Proteomes" id="UP000184452"/>
    </source>
</evidence>
<reference evidence="4 5" key="1">
    <citation type="submission" date="2016-11" db="EMBL/GenBank/DDBJ databases">
        <authorList>
            <person name="Jaros S."/>
            <person name="Januszkiewicz K."/>
            <person name="Wedrychowicz H."/>
        </authorList>
    </citation>
    <scope>NUCLEOTIDE SEQUENCE [LARGE SCALE GENOMIC DNA]</scope>
    <source>
        <strain evidence="4 5">CGMCC 4.5723</strain>
    </source>
</reference>
<organism evidence="4 5">
    <name type="scientific">Nocardiopsis flavescens</name>
    <dbReference type="NCBI Taxonomy" id="758803"/>
    <lineage>
        <taxon>Bacteria</taxon>
        <taxon>Bacillati</taxon>
        <taxon>Actinomycetota</taxon>
        <taxon>Actinomycetes</taxon>
        <taxon>Streptosporangiales</taxon>
        <taxon>Nocardiopsidaceae</taxon>
        <taxon>Nocardiopsis</taxon>
    </lineage>
</organism>
<feature type="compositionally biased region" description="Gly residues" evidence="1">
    <location>
        <begin position="101"/>
        <end position="110"/>
    </location>
</feature>
<dbReference type="Proteomes" id="UP000184452">
    <property type="component" value="Unassembled WGS sequence"/>
</dbReference>
<evidence type="ECO:0000313" key="4">
    <source>
        <dbReference type="EMBL" id="SHK52516.1"/>
    </source>
</evidence>
<keyword evidence="2" id="KW-1133">Transmembrane helix</keyword>
<evidence type="ECO:0000256" key="2">
    <source>
        <dbReference type="SAM" id="Phobius"/>
    </source>
</evidence>
<dbReference type="EMBL" id="FQZK01000022">
    <property type="protein sequence ID" value="SHK52516.1"/>
    <property type="molecule type" value="Genomic_DNA"/>
</dbReference>
<dbReference type="SMART" id="SM00894">
    <property type="entry name" value="Excalibur"/>
    <property type="match status" value="1"/>
</dbReference>
<protein>
    <submittedName>
        <fullName evidence="4">Excalibur calcium-binding domain-containing protein</fullName>
    </submittedName>
</protein>
<keyword evidence="2" id="KW-0812">Transmembrane</keyword>
<accession>A0A1M6T6J2</accession>
<sequence>MTSPAYPPSAPAGAPLPRGGKIGLGLLGCGGALVFAVFIGSCAAALGGGGTGTAAPVPVTATVSATVTETATETEREEVEVEVTATETVTVTETVTERPESGGGGEGGGGGDDDGGGAPVHFQNCDAARAAGAAPVRRGDPGYGSHLDRDGDGVGCEW</sequence>
<dbReference type="STRING" id="758803.SAMN05421803_12260"/>
<evidence type="ECO:0000256" key="1">
    <source>
        <dbReference type="SAM" id="MobiDB-lite"/>
    </source>
</evidence>
<dbReference type="Pfam" id="PF05901">
    <property type="entry name" value="Excalibur"/>
    <property type="match status" value="1"/>
</dbReference>
<evidence type="ECO:0000259" key="3">
    <source>
        <dbReference type="SMART" id="SM00894"/>
    </source>
</evidence>
<gene>
    <name evidence="4" type="ORF">SAMN05421803_12260</name>
</gene>
<dbReference type="RefSeq" id="WP_073382785.1">
    <property type="nucleotide sequence ID" value="NZ_FQZK01000022.1"/>
</dbReference>
<keyword evidence="5" id="KW-1185">Reference proteome</keyword>
<feature type="region of interest" description="Disordered" evidence="1">
    <location>
        <begin position="94"/>
        <end position="158"/>
    </location>
</feature>
<dbReference type="InterPro" id="IPR008613">
    <property type="entry name" value="Excalibur_Ca-bd_domain"/>
</dbReference>
<keyword evidence="2" id="KW-0472">Membrane</keyword>
<name>A0A1M6T6J2_9ACTN</name>
<proteinExistence type="predicted"/>
<feature type="transmembrane region" description="Helical" evidence="2">
    <location>
        <begin position="22"/>
        <end position="46"/>
    </location>
</feature>
<feature type="domain" description="Excalibur calcium-binding" evidence="3">
    <location>
        <begin position="121"/>
        <end position="157"/>
    </location>
</feature>
<dbReference type="AlphaFoldDB" id="A0A1M6T6J2"/>
<feature type="compositionally biased region" description="Low complexity" evidence="1">
    <location>
        <begin position="126"/>
        <end position="136"/>
    </location>
</feature>